<evidence type="ECO:0000256" key="2">
    <source>
        <dbReference type="ARBA" id="ARBA00023125"/>
    </source>
</evidence>
<dbReference type="Gene3D" id="1.10.357.10">
    <property type="entry name" value="Tetracycline Repressor, domain 2"/>
    <property type="match status" value="1"/>
</dbReference>
<keyword evidence="7" id="KW-1185">Reference proteome</keyword>
<dbReference type="RefSeq" id="WP_242381949.1">
    <property type="nucleotide sequence ID" value="NZ_JAKRKC020000001.1"/>
</dbReference>
<keyword evidence="2 4" id="KW-0238">DNA-binding</keyword>
<gene>
    <name evidence="6" type="ORF">MF672_017535</name>
</gene>
<dbReference type="InterPro" id="IPR009057">
    <property type="entry name" value="Homeodomain-like_sf"/>
</dbReference>
<evidence type="ECO:0000313" key="6">
    <source>
        <dbReference type="EMBL" id="MCK2215575.1"/>
    </source>
</evidence>
<feature type="DNA-binding region" description="H-T-H motif" evidence="4">
    <location>
        <begin position="33"/>
        <end position="52"/>
    </location>
</feature>
<evidence type="ECO:0000256" key="1">
    <source>
        <dbReference type="ARBA" id="ARBA00023015"/>
    </source>
</evidence>
<dbReference type="EMBL" id="JAKRKC020000001">
    <property type="protein sequence ID" value="MCK2215575.1"/>
    <property type="molecule type" value="Genomic_DNA"/>
</dbReference>
<name>A0ABT0FTA6_9ACTN</name>
<accession>A0ABT0FTA6</accession>
<evidence type="ECO:0000259" key="5">
    <source>
        <dbReference type="PROSITE" id="PS50977"/>
    </source>
</evidence>
<evidence type="ECO:0000256" key="4">
    <source>
        <dbReference type="PROSITE-ProRule" id="PRU00335"/>
    </source>
</evidence>
<reference evidence="6 7" key="1">
    <citation type="submission" date="2022-04" db="EMBL/GenBank/DDBJ databases">
        <title>Genome draft of Actinomadura sp. ATCC 31491.</title>
        <authorList>
            <person name="Shi X."/>
            <person name="Du Y."/>
        </authorList>
    </citation>
    <scope>NUCLEOTIDE SEQUENCE [LARGE SCALE GENOMIC DNA]</scope>
    <source>
        <strain evidence="6 7">ATCC 31491</strain>
    </source>
</reference>
<protein>
    <submittedName>
        <fullName evidence="6">TetR/AcrR family transcriptional regulator</fullName>
    </submittedName>
</protein>
<dbReference type="PANTHER" id="PTHR30055">
    <property type="entry name" value="HTH-TYPE TRANSCRIPTIONAL REGULATOR RUTR"/>
    <property type="match status" value="1"/>
</dbReference>
<dbReference type="PROSITE" id="PS50977">
    <property type="entry name" value="HTH_TETR_2"/>
    <property type="match status" value="1"/>
</dbReference>
<dbReference type="SUPFAM" id="SSF48498">
    <property type="entry name" value="Tetracyclin repressor-like, C-terminal domain"/>
    <property type="match status" value="1"/>
</dbReference>
<evidence type="ECO:0000256" key="3">
    <source>
        <dbReference type="ARBA" id="ARBA00023163"/>
    </source>
</evidence>
<dbReference type="Proteomes" id="UP001317259">
    <property type="component" value="Unassembled WGS sequence"/>
</dbReference>
<dbReference type="InterPro" id="IPR036271">
    <property type="entry name" value="Tet_transcr_reg_TetR-rel_C_sf"/>
</dbReference>
<keyword evidence="3" id="KW-0804">Transcription</keyword>
<dbReference type="SUPFAM" id="SSF46689">
    <property type="entry name" value="Homeodomain-like"/>
    <property type="match status" value="1"/>
</dbReference>
<organism evidence="6 7">
    <name type="scientific">Actinomadura luzonensis</name>
    <dbReference type="NCBI Taxonomy" id="2805427"/>
    <lineage>
        <taxon>Bacteria</taxon>
        <taxon>Bacillati</taxon>
        <taxon>Actinomycetota</taxon>
        <taxon>Actinomycetes</taxon>
        <taxon>Streptosporangiales</taxon>
        <taxon>Thermomonosporaceae</taxon>
        <taxon>Actinomadura</taxon>
    </lineage>
</organism>
<keyword evidence="1" id="KW-0805">Transcription regulation</keyword>
<dbReference type="PANTHER" id="PTHR30055:SF234">
    <property type="entry name" value="HTH-TYPE TRANSCRIPTIONAL REGULATOR BETI"/>
    <property type="match status" value="1"/>
</dbReference>
<dbReference type="Pfam" id="PF00440">
    <property type="entry name" value="TetR_N"/>
    <property type="match status" value="1"/>
</dbReference>
<dbReference type="PRINTS" id="PR00455">
    <property type="entry name" value="HTHTETR"/>
</dbReference>
<proteinExistence type="predicted"/>
<dbReference type="InterPro" id="IPR050109">
    <property type="entry name" value="HTH-type_TetR-like_transc_reg"/>
</dbReference>
<sequence length="208" mass="21383">MGRIAGVTAAETRERLLAAAAEVFAARGYDGTRVADIAAAAGVSNGALYAHFGSKAELIVAALRAHGREKLAAVVAADPGRSATELLLVLGRSLSRRRDAPGYLVVEALTAARRDADMASPMHDYVGERAEWLAGLVRAAQRAGELDPALPADALAHFCLLLSMGSALITPDLHAVDDAEWTALLARVVQAFAPGGGGGTPPQSGAPQ</sequence>
<evidence type="ECO:0000313" key="7">
    <source>
        <dbReference type="Proteomes" id="UP001317259"/>
    </source>
</evidence>
<dbReference type="InterPro" id="IPR001647">
    <property type="entry name" value="HTH_TetR"/>
</dbReference>
<feature type="domain" description="HTH tetR-type" evidence="5">
    <location>
        <begin position="10"/>
        <end position="70"/>
    </location>
</feature>
<comment type="caution">
    <text evidence="6">The sequence shown here is derived from an EMBL/GenBank/DDBJ whole genome shotgun (WGS) entry which is preliminary data.</text>
</comment>